<evidence type="ECO:0000313" key="2">
    <source>
        <dbReference type="EMBL" id="APJ04158.1"/>
    </source>
</evidence>
<gene>
    <name evidence="2" type="ORF">AXG55_09670</name>
</gene>
<dbReference type="PANTHER" id="PTHR11614">
    <property type="entry name" value="PHOSPHOLIPASE-RELATED"/>
    <property type="match status" value="1"/>
</dbReference>
<dbReference type="Pfam" id="PF12146">
    <property type="entry name" value="Hydrolase_4"/>
    <property type="match status" value="1"/>
</dbReference>
<dbReference type="AlphaFoldDB" id="A0A1L4D1T5"/>
<dbReference type="InterPro" id="IPR029058">
    <property type="entry name" value="AB_hydrolase_fold"/>
</dbReference>
<dbReference type="KEGG" id="saqi:AXG55_09670"/>
<dbReference type="Proteomes" id="UP000184731">
    <property type="component" value="Chromosome"/>
</dbReference>
<reference evidence="2 3" key="1">
    <citation type="submission" date="2016-10" db="EMBL/GenBank/DDBJ databases">
        <title>Silvanigrella aquatica sp. nov., isolated from a freshwater lake located in the Black Forest, Germany, description of Silvanigrellaceae fam. nov., Silvanigrellales ord. nov., reclassification of the order Bdellovibrionales in the class Oligoflexia, reclassification of the families Bacteriovoracaceae and Halobacteriovoraceae in the new order Bacteriovoracales ord. nov., and reclassification of the family Pseudobacteriovoracaceae in the order Oligoflexiales.</title>
        <authorList>
            <person name="Hahn M.W."/>
            <person name="Schmidt J."/>
            <person name="Koll U."/>
            <person name="Rohde M."/>
            <person name="Verbag S."/>
            <person name="Pitt A."/>
            <person name="Nakai R."/>
            <person name="Naganuma T."/>
            <person name="Lang E."/>
        </authorList>
    </citation>
    <scope>NUCLEOTIDE SEQUENCE [LARGE SCALE GENOMIC DNA]</scope>
    <source>
        <strain evidence="2 3">MWH-Nonnen-W8red</strain>
    </source>
</reference>
<name>A0A1L4D1T5_9BACT</name>
<dbReference type="SUPFAM" id="SSF53474">
    <property type="entry name" value="alpha/beta-Hydrolases"/>
    <property type="match status" value="1"/>
</dbReference>
<feature type="domain" description="Serine aminopeptidase S33" evidence="1">
    <location>
        <begin position="61"/>
        <end position="318"/>
    </location>
</feature>
<dbReference type="EMBL" id="CP017834">
    <property type="protein sequence ID" value="APJ04158.1"/>
    <property type="molecule type" value="Genomic_DNA"/>
</dbReference>
<dbReference type="InterPro" id="IPR022742">
    <property type="entry name" value="Hydrolase_4"/>
</dbReference>
<dbReference type="Gene3D" id="3.40.50.1820">
    <property type="entry name" value="alpha/beta hydrolase"/>
    <property type="match status" value="1"/>
</dbReference>
<proteinExistence type="predicted"/>
<dbReference type="OrthoDB" id="9788260at2"/>
<keyword evidence="3" id="KW-1185">Reference proteome</keyword>
<organism evidence="2 3">
    <name type="scientific">Silvanigrella aquatica</name>
    <dbReference type="NCBI Taxonomy" id="1915309"/>
    <lineage>
        <taxon>Bacteria</taxon>
        <taxon>Pseudomonadati</taxon>
        <taxon>Bdellovibrionota</taxon>
        <taxon>Oligoflexia</taxon>
        <taxon>Silvanigrellales</taxon>
        <taxon>Silvanigrellaceae</taxon>
        <taxon>Silvanigrella</taxon>
    </lineage>
</organism>
<dbReference type="STRING" id="1915309.AXG55_09670"/>
<accession>A0A1L4D1T5</accession>
<evidence type="ECO:0000313" key="3">
    <source>
        <dbReference type="Proteomes" id="UP000184731"/>
    </source>
</evidence>
<evidence type="ECO:0000259" key="1">
    <source>
        <dbReference type="Pfam" id="PF12146"/>
    </source>
</evidence>
<dbReference type="InterPro" id="IPR051044">
    <property type="entry name" value="MAG_DAG_Lipase"/>
</dbReference>
<dbReference type="RefSeq" id="WP_148697910.1">
    <property type="nucleotide sequence ID" value="NZ_CP017834.1"/>
</dbReference>
<sequence>MEKEILFHQELEKENSESTVEKSIQRYKDTIIPFYKAKGVSEQFLGVADVAISCRTFLAQNATAKIILCTGYNESYLKYSELIMNLCESGFSVYCYDHRGQGFSGRFLNQEKRGYVDKFENYVDDLCYFFEQVSGSQKNDLPIFFIAHSMGGAICSLAVNEKKINPNGVILSAPMHEIMLTPYHILEVPVYGILSLMCKLNYANKYAFGQTDCIPFRPFEGNDVTHSKARYSVWRKHIDEIEDMQLGGPTFQWLKEAVGASRTCRKHFAKMNIPILLLQAEVDTVVRNSAQDIFSKNNENCEKIVLENSKHEILMEIDFIRNKALDYIKKFINQKINSPNK</sequence>
<protein>
    <recommendedName>
        <fullName evidence="1">Serine aminopeptidase S33 domain-containing protein</fullName>
    </recommendedName>
</protein>